<name>A0A192D6G1_9SPHN</name>
<accession>A0A192D6G1</accession>
<dbReference type="SUPFAM" id="SSF55174">
    <property type="entry name" value="Alpha-L RNA-binding motif"/>
    <property type="match status" value="1"/>
</dbReference>
<evidence type="ECO:0000256" key="2">
    <source>
        <dbReference type="SAM" id="MobiDB-lite"/>
    </source>
</evidence>
<evidence type="ECO:0000313" key="4">
    <source>
        <dbReference type="Proteomes" id="UP000078263"/>
    </source>
</evidence>
<dbReference type="Proteomes" id="UP000078263">
    <property type="component" value="Chromosome"/>
</dbReference>
<proteinExistence type="predicted"/>
<dbReference type="KEGG" id="pns:A9D12_04410"/>
<evidence type="ECO:0000313" key="3">
    <source>
        <dbReference type="EMBL" id="ANK14088.1"/>
    </source>
</evidence>
<dbReference type="InterPro" id="IPR036986">
    <property type="entry name" value="S4_RNA-bd_sf"/>
</dbReference>
<dbReference type="EMBL" id="CP016033">
    <property type="protein sequence ID" value="ANK14088.1"/>
    <property type="molecule type" value="Genomic_DNA"/>
</dbReference>
<evidence type="ECO:0000256" key="1">
    <source>
        <dbReference type="PROSITE-ProRule" id="PRU00182"/>
    </source>
</evidence>
<dbReference type="AlphaFoldDB" id="A0A192D6G1"/>
<keyword evidence="4" id="KW-1185">Reference proteome</keyword>
<keyword evidence="1" id="KW-0694">RNA-binding</keyword>
<sequence>MLRIDRLLVYLRFARTRSAADALIARAAVRRNRRHVLRGAECARCGDVLTVMVGAEVRVIELLTLPARRGSPAEARSHYRALDVFHEIAGAGLDPNGQNTIGGAPVPSRAPGDPEDFS</sequence>
<dbReference type="GO" id="GO:0003723">
    <property type="term" value="F:RNA binding"/>
    <property type="evidence" value="ECO:0007669"/>
    <property type="project" value="UniProtKB-KW"/>
</dbReference>
<organism evidence="3 4">
    <name type="scientific">Erythrobacter neustonensis</name>
    <dbReference type="NCBI Taxonomy" id="1112"/>
    <lineage>
        <taxon>Bacteria</taxon>
        <taxon>Pseudomonadati</taxon>
        <taxon>Pseudomonadota</taxon>
        <taxon>Alphaproteobacteria</taxon>
        <taxon>Sphingomonadales</taxon>
        <taxon>Erythrobacteraceae</taxon>
        <taxon>Erythrobacter/Porphyrobacter group</taxon>
        <taxon>Erythrobacter</taxon>
    </lineage>
</organism>
<reference evidence="3 4" key="1">
    <citation type="submission" date="2016-05" db="EMBL/GenBank/DDBJ databases">
        <title>Compelete Genome Sequence of Bacteriochlorophyll-Synthesizing Bacterium Porphyrobacter neustonensis DSM 9434.</title>
        <authorList>
            <person name="Shi X.-L."/>
            <person name="Wu Y.-H."/>
            <person name="Cheng H."/>
            <person name="Xu L."/>
            <person name="Zhang X.-Q."/>
            <person name="Wang C.-S."/>
            <person name="Xu X.-W."/>
        </authorList>
    </citation>
    <scope>NUCLEOTIDE SEQUENCE [LARGE SCALE GENOMIC DNA]</scope>
    <source>
        <strain evidence="3 4">DSM 9434</strain>
    </source>
</reference>
<protein>
    <submittedName>
        <fullName evidence="3">Uncharacterized protein</fullName>
    </submittedName>
</protein>
<dbReference type="Gene3D" id="3.10.290.10">
    <property type="entry name" value="RNA-binding S4 domain"/>
    <property type="match status" value="1"/>
</dbReference>
<dbReference type="STRING" id="1112.A9D12_04410"/>
<dbReference type="PROSITE" id="PS50889">
    <property type="entry name" value="S4"/>
    <property type="match status" value="1"/>
</dbReference>
<feature type="region of interest" description="Disordered" evidence="2">
    <location>
        <begin position="93"/>
        <end position="118"/>
    </location>
</feature>
<gene>
    <name evidence="3" type="ORF">A9D12_04410</name>
</gene>